<sequence>MFRIVPCWHLGAGSDQFHEEIGTSTVGGFGLLIRSTTESQFLRRLENSTKVSRTESSRRFTLENSTKVSRTESPCRNVRNKISDGGGDGGGGGEERRGREKIIS</sequence>
<evidence type="ECO:0000256" key="1">
    <source>
        <dbReference type="SAM" id="MobiDB-lite"/>
    </source>
</evidence>
<organism evidence="2 3">
    <name type="scientific">Dorcoceras hygrometricum</name>
    <dbReference type="NCBI Taxonomy" id="472368"/>
    <lineage>
        <taxon>Eukaryota</taxon>
        <taxon>Viridiplantae</taxon>
        <taxon>Streptophyta</taxon>
        <taxon>Embryophyta</taxon>
        <taxon>Tracheophyta</taxon>
        <taxon>Spermatophyta</taxon>
        <taxon>Magnoliopsida</taxon>
        <taxon>eudicotyledons</taxon>
        <taxon>Gunneridae</taxon>
        <taxon>Pentapetalae</taxon>
        <taxon>asterids</taxon>
        <taxon>lamiids</taxon>
        <taxon>Lamiales</taxon>
        <taxon>Gesneriaceae</taxon>
        <taxon>Didymocarpoideae</taxon>
        <taxon>Trichosporeae</taxon>
        <taxon>Loxocarpinae</taxon>
        <taxon>Dorcoceras</taxon>
    </lineage>
</organism>
<proteinExistence type="predicted"/>
<dbReference type="Proteomes" id="UP000250235">
    <property type="component" value="Unassembled WGS sequence"/>
</dbReference>
<name>A0A2Z7AQQ5_9LAMI</name>
<feature type="compositionally biased region" description="Basic and acidic residues" evidence="1">
    <location>
        <begin position="52"/>
        <end position="61"/>
    </location>
</feature>
<feature type="compositionally biased region" description="Polar residues" evidence="1">
    <location>
        <begin position="62"/>
        <end position="74"/>
    </location>
</feature>
<dbReference type="EMBL" id="KV013373">
    <property type="protein sequence ID" value="KZV23788.1"/>
    <property type="molecule type" value="Genomic_DNA"/>
</dbReference>
<dbReference type="AlphaFoldDB" id="A0A2Z7AQQ5"/>
<evidence type="ECO:0000313" key="3">
    <source>
        <dbReference type="Proteomes" id="UP000250235"/>
    </source>
</evidence>
<feature type="region of interest" description="Disordered" evidence="1">
    <location>
        <begin position="52"/>
        <end position="104"/>
    </location>
</feature>
<evidence type="ECO:0000313" key="2">
    <source>
        <dbReference type="EMBL" id="KZV23788.1"/>
    </source>
</evidence>
<protein>
    <submittedName>
        <fullName evidence="2">Uncharacterized protein</fullName>
    </submittedName>
</protein>
<gene>
    <name evidence="2" type="ORF">F511_22452</name>
</gene>
<keyword evidence="3" id="KW-1185">Reference proteome</keyword>
<feature type="compositionally biased region" description="Basic and acidic residues" evidence="1">
    <location>
        <begin position="93"/>
        <end position="104"/>
    </location>
</feature>
<reference evidence="2 3" key="1">
    <citation type="journal article" date="2015" name="Proc. Natl. Acad. Sci. U.S.A.">
        <title>The resurrection genome of Boea hygrometrica: A blueprint for survival of dehydration.</title>
        <authorList>
            <person name="Xiao L."/>
            <person name="Yang G."/>
            <person name="Zhang L."/>
            <person name="Yang X."/>
            <person name="Zhao S."/>
            <person name="Ji Z."/>
            <person name="Zhou Q."/>
            <person name="Hu M."/>
            <person name="Wang Y."/>
            <person name="Chen M."/>
            <person name="Xu Y."/>
            <person name="Jin H."/>
            <person name="Xiao X."/>
            <person name="Hu G."/>
            <person name="Bao F."/>
            <person name="Hu Y."/>
            <person name="Wan P."/>
            <person name="Li L."/>
            <person name="Deng X."/>
            <person name="Kuang T."/>
            <person name="Xiang C."/>
            <person name="Zhu J.K."/>
            <person name="Oliver M.J."/>
            <person name="He Y."/>
        </authorList>
    </citation>
    <scope>NUCLEOTIDE SEQUENCE [LARGE SCALE GENOMIC DNA]</scope>
    <source>
        <strain evidence="3">cv. XS01</strain>
    </source>
</reference>
<accession>A0A2Z7AQQ5</accession>